<proteinExistence type="predicted"/>
<name>A0A5J5C6Y0_9ASTE</name>
<keyword evidence="1" id="KW-0812">Transmembrane</keyword>
<protein>
    <submittedName>
        <fullName evidence="2">Uncharacterized protein</fullName>
    </submittedName>
</protein>
<evidence type="ECO:0000256" key="1">
    <source>
        <dbReference type="SAM" id="Phobius"/>
    </source>
</evidence>
<keyword evidence="1" id="KW-0472">Membrane</keyword>
<sequence length="192" mass="21621">MTQRSCVPMSEVSNLISLLFLYPPHCVFSLSSILNFVFLQRPHLLDGLVASVLYSDEATDFGDCSRSQFTSKDYRSLNLGRVILPLGSLITHISASQHVQFLHSDTGHLAEKSDRQYYFVAAVTTYCTPPGDPTKQGLPTYSPPLVHQHKASLSTIQPPAQFASLDVEHLYIKIRLDFFTHVIRKLDRISQR</sequence>
<evidence type="ECO:0000313" key="2">
    <source>
        <dbReference type="EMBL" id="KAA8549732.1"/>
    </source>
</evidence>
<dbReference type="Proteomes" id="UP000325577">
    <property type="component" value="Linkage Group LG0"/>
</dbReference>
<accession>A0A5J5C6Y0</accession>
<organism evidence="2 3">
    <name type="scientific">Nyssa sinensis</name>
    <dbReference type="NCBI Taxonomy" id="561372"/>
    <lineage>
        <taxon>Eukaryota</taxon>
        <taxon>Viridiplantae</taxon>
        <taxon>Streptophyta</taxon>
        <taxon>Embryophyta</taxon>
        <taxon>Tracheophyta</taxon>
        <taxon>Spermatophyta</taxon>
        <taxon>Magnoliopsida</taxon>
        <taxon>eudicotyledons</taxon>
        <taxon>Gunneridae</taxon>
        <taxon>Pentapetalae</taxon>
        <taxon>asterids</taxon>
        <taxon>Cornales</taxon>
        <taxon>Nyssaceae</taxon>
        <taxon>Nyssa</taxon>
    </lineage>
</organism>
<keyword evidence="1" id="KW-1133">Transmembrane helix</keyword>
<reference evidence="2 3" key="1">
    <citation type="submission" date="2019-09" db="EMBL/GenBank/DDBJ databases">
        <title>A chromosome-level genome assembly of the Chinese tupelo Nyssa sinensis.</title>
        <authorList>
            <person name="Yang X."/>
            <person name="Kang M."/>
            <person name="Yang Y."/>
            <person name="Xiong H."/>
            <person name="Wang M."/>
            <person name="Zhang Z."/>
            <person name="Wang Z."/>
            <person name="Wu H."/>
            <person name="Ma T."/>
            <person name="Liu J."/>
            <person name="Xi Z."/>
        </authorList>
    </citation>
    <scope>NUCLEOTIDE SEQUENCE [LARGE SCALE GENOMIC DNA]</scope>
    <source>
        <strain evidence="2">J267</strain>
        <tissue evidence="2">Leaf</tissue>
    </source>
</reference>
<dbReference type="EMBL" id="CM018031">
    <property type="protein sequence ID" value="KAA8549732.1"/>
    <property type="molecule type" value="Genomic_DNA"/>
</dbReference>
<gene>
    <name evidence="2" type="ORF">F0562_001250</name>
</gene>
<keyword evidence="3" id="KW-1185">Reference proteome</keyword>
<feature type="transmembrane region" description="Helical" evidence="1">
    <location>
        <begin position="20"/>
        <end position="39"/>
    </location>
</feature>
<evidence type="ECO:0000313" key="3">
    <source>
        <dbReference type="Proteomes" id="UP000325577"/>
    </source>
</evidence>
<dbReference type="AlphaFoldDB" id="A0A5J5C6Y0"/>